<evidence type="ECO:0000313" key="1">
    <source>
        <dbReference type="EMBL" id="KAJ0043780.1"/>
    </source>
</evidence>
<name>A0ACC0Z142_9ROSI</name>
<comment type="caution">
    <text evidence="1">The sequence shown here is derived from an EMBL/GenBank/DDBJ whole genome shotgun (WGS) entry which is preliminary data.</text>
</comment>
<protein>
    <submittedName>
        <fullName evidence="1">Uncharacterized protein</fullName>
    </submittedName>
</protein>
<gene>
    <name evidence="1" type="ORF">Pint_17735</name>
</gene>
<keyword evidence="2" id="KW-1185">Reference proteome</keyword>
<dbReference type="Proteomes" id="UP001163603">
    <property type="component" value="Chromosome 4"/>
</dbReference>
<reference evidence="2" key="1">
    <citation type="journal article" date="2023" name="G3 (Bethesda)">
        <title>Genome assembly and association tests identify interacting loci associated with vigor, precocity, and sex in interspecific pistachio rootstocks.</title>
        <authorList>
            <person name="Palmer W."/>
            <person name="Jacygrad E."/>
            <person name="Sagayaradj S."/>
            <person name="Cavanaugh K."/>
            <person name="Han R."/>
            <person name="Bertier L."/>
            <person name="Beede B."/>
            <person name="Kafkas S."/>
            <person name="Golino D."/>
            <person name="Preece J."/>
            <person name="Michelmore R."/>
        </authorList>
    </citation>
    <scope>NUCLEOTIDE SEQUENCE [LARGE SCALE GENOMIC DNA]</scope>
</reference>
<sequence length="96" mass="10844">MPKITECCTTPLPFCHLCFSIPSNVMFASSPLPFRHLACGRRPRLSSHLPCTILPPLVILCYASFAYCRPALHVIYHYPPQEDPPCPQGGKREIEY</sequence>
<evidence type="ECO:0000313" key="2">
    <source>
        <dbReference type="Proteomes" id="UP001163603"/>
    </source>
</evidence>
<proteinExistence type="predicted"/>
<accession>A0ACC0Z142</accession>
<organism evidence="1 2">
    <name type="scientific">Pistacia integerrima</name>
    <dbReference type="NCBI Taxonomy" id="434235"/>
    <lineage>
        <taxon>Eukaryota</taxon>
        <taxon>Viridiplantae</taxon>
        <taxon>Streptophyta</taxon>
        <taxon>Embryophyta</taxon>
        <taxon>Tracheophyta</taxon>
        <taxon>Spermatophyta</taxon>
        <taxon>Magnoliopsida</taxon>
        <taxon>eudicotyledons</taxon>
        <taxon>Gunneridae</taxon>
        <taxon>Pentapetalae</taxon>
        <taxon>rosids</taxon>
        <taxon>malvids</taxon>
        <taxon>Sapindales</taxon>
        <taxon>Anacardiaceae</taxon>
        <taxon>Pistacia</taxon>
    </lineage>
</organism>
<dbReference type="EMBL" id="CM047739">
    <property type="protein sequence ID" value="KAJ0043780.1"/>
    <property type="molecule type" value="Genomic_DNA"/>
</dbReference>